<evidence type="ECO:0000259" key="10">
    <source>
        <dbReference type="Pfam" id="PF01180"/>
    </source>
</evidence>
<dbReference type="PROSITE" id="PS00912">
    <property type="entry name" value="DHODEHASE_2"/>
    <property type="match status" value="1"/>
</dbReference>
<feature type="binding site" evidence="9">
    <location>
        <begin position="51"/>
        <end position="52"/>
    </location>
    <ligand>
        <name>FMN</name>
        <dbReference type="ChEBI" id="CHEBI:58210"/>
    </ligand>
</feature>
<feature type="binding site" evidence="9">
    <location>
        <position position="223"/>
    </location>
    <ligand>
        <name>FMN</name>
        <dbReference type="ChEBI" id="CHEBI:58210"/>
    </ligand>
</feature>
<evidence type="ECO:0000313" key="11">
    <source>
        <dbReference type="EMBL" id="SDW36496.1"/>
    </source>
</evidence>
<dbReference type="GO" id="GO:0006207">
    <property type="term" value="P:'de novo' pyrimidine nucleobase biosynthetic process"/>
    <property type="evidence" value="ECO:0007669"/>
    <property type="project" value="InterPro"/>
</dbReference>
<evidence type="ECO:0000256" key="3">
    <source>
        <dbReference type="ARBA" id="ARBA00008008"/>
    </source>
</evidence>
<dbReference type="InterPro" id="IPR050074">
    <property type="entry name" value="DHO_dehydrogenase"/>
</dbReference>
<evidence type="ECO:0000256" key="6">
    <source>
        <dbReference type="ARBA" id="ARBA00022643"/>
    </source>
</evidence>
<feature type="binding site" evidence="9">
    <location>
        <position position="106"/>
    </location>
    <ligand>
        <name>FMN</name>
        <dbReference type="ChEBI" id="CHEBI:58210"/>
    </ligand>
</feature>
<name>A0A1H2SXQ9_ACIFE</name>
<dbReference type="InterPro" id="IPR012135">
    <property type="entry name" value="Dihydroorotate_DH_1_2"/>
</dbReference>
<dbReference type="NCBIfam" id="NF005574">
    <property type="entry name" value="PRK07259.1"/>
    <property type="match status" value="1"/>
</dbReference>
<feature type="binding site" evidence="9">
    <location>
        <position position="133"/>
    </location>
    <ligand>
        <name>substrate</name>
    </ligand>
</feature>
<gene>
    <name evidence="9" type="primary">pyrD</name>
    <name evidence="11" type="ORF">SAMN05216495_10154</name>
</gene>
<feature type="binding site" evidence="9">
    <location>
        <position position="133"/>
    </location>
    <ligand>
        <name>FMN</name>
        <dbReference type="ChEBI" id="CHEBI:58210"/>
    </ligand>
</feature>
<comment type="function">
    <text evidence="9">Catalyzes the conversion of dihydroorotate to orotate.</text>
</comment>
<dbReference type="InterPro" id="IPR005720">
    <property type="entry name" value="Dihydroorotate_DH_cat"/>
</dbReference>
<comment type="catalytic activity">
    <reaction evidence="9">
        <text>(S)-dihydroorotate + A = orotate + AH2</text>
        <dbReference type="Rhea" id="RHEA:18073"/>
        <dbReference type="ChEBI" id="CHEBI:13193"/>
        <dbReference type="ChEBI" id="CHEBI:17499"/>
        <dbReference type="ChEBI" id="CHEBI:30839"/>
        <dbReference type="ChEBI" id="CHEBI:30864"/>
    </reaction>
</comment>
<dbReference type="InterPro" id="IPR024920">
    <property type="entry name" value="Dihydroorotate_DH_1"/>
</dbReference>
<feature type="binding site" evidence="9">
    <location>
        <begin position="198"/>
        <end position="199"/>
    </location>
    <ligand>
        <name>substrate</name>
    </ligand>
</feature>
<feature type="binding site" evidence="9">
    <location>
        <position position="171"/>
    </location>
    <ligand>
        <name>FMN</name>
        <dbReference type="ChEBI" id="CHEBI:58210"/>
    </ligand>
</feature>
<evidence type="ECO:0000256" key="9">
    <source>
        <dbReference type="HAMAP-Rule" id="MF_00224"/>
    </source>
</evidence>
<dbReference type="CDD" id="cd04740">
    <property type="entry name" value="DHOD_1B_like"/>
    <property type="match status" value="1"/>
</dbReference>
<keyword evidence="6 9" id="KW-0288">FMN</keyword>
<dbReference type="AlphaFoldDB" id="A0A1H2SXQ9"/>
<evidence type="ECO:0000256" key="2">
    <source>
        <dbReference type="ARBA" id="ARBA00004725"/>
    </source>
</evidence>
<dbReference type="EMBL" id="FNOP01000001">
    <property type="protein sequence ID" value="SDW36496.1"/>
    <property type="molecule type" value="Genomic_DNA"/>
</dbReference>
<dbReference type="InterPro" id="IPR033888">
    <property type="entry name" value="DHOD_1B"/>
</dbReference>
<evidence type="ECO:0000256" key="4">
    <source>
        <dbReference type="ARBA" id="ARBA00022490"/>
    </source>
</evidence>
<dbReference type="InterPro" id="IPR001295">
    <property type="entry name" value="Dihydroorotate_DH_CS"/>
</dbReference>
<evidence type="ECO:0000256" key="7">
    <source>
        <dbReference type="ARBA" id="ARBA00022975"/>
    </source>
</evidence>
<dbReference type="NCBIfam" id="TIGR01037">
    <property type="entry name" value="pyrD_sub1_fam"/>
    <property type="match status" value="1"/>
</dbReference>
<feature type="binding site" evidence="9">
    <location>
        <begin position="75"/>
        <end position="79"/>
    </location>
    <ligand>
        <name>substrate</name>
    </ligand>
</feature>
<keyword evidence="4 9" id="KW-0963">Cytoplasm</keyword>
<dbReference type="Pfam" id="PF01180">
    <property type="entry name" value="DHO_dh"/>
    <property type="match status" value="1"/>
</dbReference>
<comment type="caution">
    <text evidence="11">The sequence shown here is derived from an EMBL/GenBank/DDBJ whole genome shotgun (WGS) entry which is preliminary data.</text>
</comment>
<evidence type="ECO:0000256" key="1">
    <source>
        <dbReference type="ARBA" id="ARBA00004496"/>
    </source>
</evidence>
<dbReference type="Gene3D" id="3.20.20.70">
    <property type="entry name" value="Aldolase class I"/>
    <property type="match status" value="1"/>
</dbReference>
<dbReference type="PANTHER" id="PTHR48109">
    <property type="entry name" value="DIHYDROOROTATE DEHYDROGENASE (QUINONE), MITOCHONDRIAL-RELATED"/>
    <property type="match status" value="1"/>
</dbReference>
<dbReference type="UniPathway" id="UPA00070"/>
<feature type="binding site" evidence="9">
    <location>
        <begin position="271"/>
        <end position="272"/>
    </location>
    <ligand>
        <name>FMN</name>
        <dbReference type="ChEBI" id="CHEBI:58210"/>
    </ligand>
</feature>
<feature type="active site" description="Nucleophile" evidence="9">
    <location>
        <position position="136"/>
    </location>
</feature>
<dbReference type="InterPro" id="IPR013785">
    <property type="entry name" value="Aldolase_TIM"/>
</dbReference>
<dbReference type="GO" id="GO:0004152">
    <property type="term" value="F:dihydroorotate dehydrogenase activity"/>
    <property type="evidence" value="ECO:0007669"/>
    <property type="project" value="UniProtKB-UniRule"/>
</dbReference>
<dbReference type="PANTHER" id="PTHR48109:SF1">
    <property type="entry name" value="DIHYDROOROTATE DEHYDROGENASE (FUMARATE)"/>
    <property type="match status" value="1"/>
</dbReference>
<dbReference type="FunFam" id="3.20.20.70:FF:000027">
    <property type="entry name" value="Dihydropyrimidine dehydrogenase [NADP(+)]"/>
    <property type="match status" value="1"/>
</dbReference>
<dbReference type="PIRSF" id="PIRSF000164">
    <property type="entry name" value="DHO_oxidase"/>
    <property type="match status" value="1"/>
</dbReference>
<keyword evidence="8 9" id="KW-0560">Oxidoreductase</keyword>
<organism evidence="11 12">
    <name type="scientific">Acidaminococcus fermentans</name>
    <dbReference type="NCBI Taxonomy" id="905"/>
    <lineage>
        <taxon>Bacteria</taxon>
        <taxon>Bacillati</taxon>
        <taxon>Bacillota</taxon>
        <taxon>Negativicutes</taxon>
        <taxon>Acidaminococcales</taxon>
        <taxon>Acidaminococcaceae</taxon>
        <taxon>Acidaminococcus</taxon>
    </lineage>
</organism>
<protein>
    <recommendedName>
        <fullName evidence="9">Dihydroorotate dehydrogenase</fullName>
        <shortName evidence="9">DHOD</shortName>
        <shortName evidence="9">DHODase</shortName>
        <shortName evidence="9">DHOdehase</shortName>
        <ecNumber evidence="9">1.3.-.-</ecNumber>
    </recommendedName>
</protein>
<dbReference type="HAMAP" id="MF_00224">
    <property type="entry name" value="DHO_dh_type1"/>
    <property type="match status" value="1"/>
</dbReference>
<dbReference type="GO" id="GO:0044205">
    <property type="term" value="P:'de novo' UMP biosynthetic process"/>
    <property type="evidence" value="ECO:0007669"/>
    <property type="project" value="UniProtKB-UniRule"/>
</dbReference>
<comment type="similarity">
    <text evidence="3 9">Belongs to the dihydroorotate dehydrogenase family. Type 1 subfamily.</text>
</comment>
<dbReference type="SUPFAM" id="SSF51395">
    <property type="entry name" value="FMN-linked oxidoreductases"/>
    <property type="match status" value="1"/>
</dbReference>
<feature type="binding site" evidence="9">
    <location>
        <position position="197"/>
    </location>
    <ligand>
        <name>FMN</name>
        <dbReference type="ChEBI" id="CHEBI:58210"/>
    </ligand>
</feature>
<feature type="binding site" evidence="9">
    <location>
        <position position="27"/>
    </location>
    <ligand>
        <name>FMN</name>
        <dbReference type="ChEBI" id="CHEBI:58210"/>
    </ligand>
</feature>
<dbReference type="InterPro" id="IPR049622">
    <property type="entry name" value="Dihydroorotate_DH_I"/>
</dbReference>
<proteinExistence type="inferred from homology"/>
<evidence type="ECO:0000256" key="8">
    <source>
        <dbReference type="ARBA" id="ARBA00023002"/>
    </source>
</evidence>
<feature type="binding site" evidence="9">
    <location>
        <begin position="249"/>
        <end position="250"/>
    </location>
    <ligand>
        <name>FMN</name>
        <dbReference type="ChEBI" id="CHEBI:58210"/>
    </ligand>
</feature>
<dbReference type="RefSeq" id="WP_074703965.1">
    <property type="nucleotide sequence ID" value="NZ_CAMEFB010000020.1"/>
</dbReference>
<dbReference type="Proteomes" id="UP000182379">
    <property type="component" value="Unassembled WGS sequence"/>
</dbReference>
<evidence type="ECO:0000313" key="12">
    <source>
        <dbReference type="Proteomes" id="UP000182379"/>
    </source>
</evidence>
<accession>A0A1H2SXQ9</accession>
<feature type="binding site" evidence="9">
    <location>
        <position position="51"/>
    </location>
    <ligand>
        <name>substrate</name>
    </ligand>
</feature>
<evidence type="ECO:0000256" key="5">
    <source>
        <dbReference type="ARBA" id="ARBA00022630"/>
    </source>
</evidence>
<reference evidence="11 12" key="1">
    <citation type="submission" date="2016-10" db="EMBL/GenBank/DDBJ databases">
        <authorList>
            <person name="Varghese N."/>
            <person name="Submissions S."/>
        </authorList>
    </citation>
    <scope>NUCLEOTIDE SEQUENCE [LARGE SCALE GENOMIC DNA]</scope>
    <source>
        <strain evidence="11 12">WCC6</strain>
    </source>
</reference>
<comment type="cofactor">
    <cofactor evidence="9">
        <name>FMN</name>
        <dbReference type="ChEBI" id="CHEBI:58210"/>
    </cofactor>
    <text evidence="9">Binds 1 FMN per subunit.</text>
</comment>
<dbReference type="GO" id="GO:0005737">
    <property type="term" value="C:cytoplasm"/>
    <property type="evidence" value="ECO:0007669"/>
    <property type="project" value="UniProtKB-SubCell"/>
</dbReference>
<dbReference type="EC" id="1.3.-.-" evidence="9"/>
<keyword evidence="7 9" id="KW-0665">Pyrimidine biosynthesis</keyword>
<feature type="domain" description="Dihydroorotate dehydrogenase catalytic" evidence="10">
    <location>
        <begin position="10"/>
        <end position="292"/>
    </location>
</feature>
<sequence>MVKPYEDPRMQVDLAGVTMKTPVTTASGTFGFGLEFTDFLNLDHIGAITVKGTTLKPRPGNKGQRVVETPAGVLNCVGLENPGVEFFLKETLPQLRKVTKTPVIVNIDGDSAEDYGTLAEMLDVDGVDAIELNISCPNVAQGGLAFGTDCHAAGEVVKAAKARTHKPVITKLSPNVTDITEIARAVEAAGTDAISLINTLVGMKIDIWKQRPVLGNTVGGLSGPAVHPVAVRMVYQVAQAVKVPLIGMGGISSWQDAVEFILAGATAVAVGTCSFTDPSLAETISLGIQQYLDRTGAASLDEIRGQALPGRN</sequence>
<keyword evidence="5 9" id="KW-0285">Flavoprotein</keyword>
<comment type="pathway">
    <text evidence="2 9">Pyrimidine metabolism; UMP biosynthesis via de novo pathway.</text>
</comment>
<comment type="subcellular location">
    <subcellularLocation>
        <location evidence="1 9">Cytoplasm</location>
    </subcellularLocation>
</comment>